<dbReference type="InterPro" id="IPR035650">
    <property type="entry name" value="Tet_C"/>
</dbReference>
<name>A0ABU7UVI7_9CLOT</name>
<dbReference type="PROSITE" id="PS00301">
    <property type="entry name" value="G_TR_1"/>
    <property type="match status" value="1"/>
</dbReference>
<dbReference type="SMART" id="SM00838">
    <property type="entry name" value="EFG_C"/>
    <property type="match status" value="1"/>
</dbReference>
<dbReference type="Pfam" id="PF22042">
    <property type="entry name" value="EF-G_D2"/>
    <property type="match status" value="1"/>
</dbReference>
<gene>
    <name evidence="7" type="ORF">SJI18_21155</name>
</gene>
<dbReference type="SMART" id="SM00889">
    <property type="entry name" value="EFG_IV"/>
    <property type="match status" value="1"/>
</dbReference>
<keyword evidence="2" id="KW-0547">Nucleotide-binding</keyword>
<dbReference type="InterPro" id="IPR000795">
    <property type="entry name" value="T_Tr_GTP-bd_dom"/>
</dbReference>
<dbReference type="InterPro" id="IPR005225">
    <property type="entry name" value="Small_GTP-bd"/>
</dbReference>
<dbReference type="InterPro" id="IPR031157">
    <property type="entry name" value="G_TR_CS"/>
</dbReference>
<evidence type="ECO:0000256" key="3">
    <source>
        <dbReference type="ARBA" id="ARBA00022917"/>
    </source>
</evidence>
<dbReference type="PANTHER" id="PTHR43261">
    <property type="entry name" value="TRANSLATION ELONGATION FACTOR G-RELATED"/>
    <property type="match status" value="1"/>
</dbReference>
<reference evidence="7 8" key="1">
    <citation type="submission" date="2023-11" db="EMBL/GenBank/DDBJ databases">
        <title>Draft genome sequence of a psychrophilic Clostridium strain from permafrost water brine.</title>
        <authorList>
            <person name="Shcherbakova V.A."/>
            <person name="Trubitsyn V.E."/>
            <person name="Zakharyuk A.G."/>
        </authorList>
    </citation>
    <scope>NUCLEOTIDE SEQUENCE [LARGE SCALE GENOMIC DNA]</scope>
    <source>
        <strain evidence="7 8">14F</strain>
    </source>
</reference>
<keyword evidence="8" id="KW-1185">Reference proteome</keyword>
<dbReference type="Proteomes" id="UP001498469">
    <property type="component" value="Unassembled WGS sequence"/>
</dbReference>
<keyword evidence="5" id="KW-0046">Antibiotic resistance</keyword>
<evidence type="ECO:0000256" key="5">
    <source>
        <dbReference type="ARBA" id="ARBA00023251"/>
    </source>
</evidence>
<evidence type="ECO:0000259" key="6">
    <source>
        <dbReference type="PROSITE" id="PS51722"/>
    </source>
</evidence>
<protein>
    <submittedName>
        <fullName evidence="7">Translation factor GTPase family protein</fullName>
    </submittedName>
</protein>
<dbReference type="RefSeq" id="WP_216254144.1">
    <property type="nucleotide sequence ID" value="NZ_JAZHFS010000030.1"/>
</dbReference>
<comment type="caution">
    <text evidence="7">The sequence shown here is derived from an EMBL/GenBank/DDBJ whole genome shotgun (WGS) entry which is preliminary data.</text>
</comment>
<sequence>MTIKNNIRNIGIVAHVDAGKTTLTEQLLYQSGSSRILGSVDKGTTHTDSLAMEKQRGISVKAAETDFTYKGTNVHVIDTPGHIDFSSEVERSIGVLDGAIVVLSSVEGVQPQTEVYFNALKELNTPSIFFINKLDRIGASPYKTIKDMKKLLTNKLIPLQLVYEENNEFIVRNIFDNVDFAKNILEIKDESFKQLLEDIIDTLGNNNEEILNQFFGETLTLGMLKSEITLQANTGQVYPVLYGIALRGEGIKDLLHSIIDYLPGPENLDDLGLSALVYKISHNKTLGKIAHIKIFSGSISTRDDILNVTTNKREKITMIKKVVNQKSIDVSSASSSDLVMVSGLNCSTYDVLGSKTHIPNLKTITTPLLTLRIYSKVQEDYVTLVEALTILQEEDPLLNMEWIKEKKEIHLRIMGKIQIEYIEDILMERFNVQVTFGSPSVIYRETPIASGYGESRYTMPKPCWAIVEFLIEPLPKGSGLIYESKVRTEKVKIKYQREIEDNLDKILSQGIYGWPVTDLKITFTNGEDHVMHSRSGDFAASSAMGIMRGLREIGTTLLEPIINFRITVPENVGGRVLNDIIKMRGSFETPFIHNGTFTIEGKMPVSTSLEYPSDLSKIASGKAIITTSFSGYEPCSLEIGATRERIGVNPLDRAKFILSVRNAL</sequence>
<evidence type="ECO:0000256" key="1">
    <source>
        <dbReference type="ARBA" id="ARBA00003987"/>
    </source>
</evidence>
<comment type="function">
    <text evidence="1">Abolishes the inhibitory effect of tetracyclin on protein synthesis by a non-covalent modification of the ribosomes.</text>
</comment>
<evidence type="ECO:0000313" key="7">
    <source>
        <dbReference type="EMBL" id="MEF2114799.1"/>
    </source>
</evidence>
<dbReference type="InterPro" id="IPR041095">
    <property type="entry name" value="EFG_II"/>
</dbReference>
<keyword evidence="4" id="KW-0342">GTP-binding</keyword>
<dbReference type="Pfam" id="PF00009">
    <property type="entry name" value="GTP_EFTU"/>
    <property type="match status" value="1"/>
</dbReference>
<proteinExistence type="predicted"/>
<keyword evidence="3" id="KW-0648">Protein biosynthesis</keyword>
<dbReference type="CDD" id="cd03711">
    <property type="entry name" value="Tet_C"/>
    <property type="match status" value="1"/>
</dbReference>
<feature type="domain" description="Tr-type G" evidence="6">
    <location>
        <begin position="5"/>
        <end position="266"/>
    </location>
</feature>
<evidence type="ECO:0000313" key="8">
    <source>
        <dbReference type="Proteomes" id="UP001498469"/>
    </source>
</evidence>
<accession>A0ABU7UVI7</accession>
<dbReference type="NCBIfam" id="TIGR00231">
    <property type="entry name" value="small_GTP"/>
    <property type="match status" value="1"/>
</dbReference>
<evidence type="ECO:0000256" key="4">
    <source>
        <dbReference type="ARBA" id="ARBA00023134"/>
    </source>
</evidence>
<dbReference type="EMBL" id="JAZHFS010000030">
    <property type="protein sequence ID" value="MEF2114799.1"/>
    <property type="molecule type" value="Genomic_DNA"/>
</dbReference>
<dbReference type="InterPro" id="IPR053905">
    <property type="entry name" value="EF-G-like_DII"/>
</dbReference>
<dbReference type="PANTHER" id="PTHR43261:SF1">
    <property type="entry name" value="RIBOSOME-RELEASING FACTOR 2, MITOCHONDRIAL"/>
    <property type="match status" value="1"/>
</dbReference>
<dbReference type="InterPro" id="IPR005517">
    <property type="entry name" value="Transl_elong_EFG/EF2_IV"/>
</dbReference>
<dbReference type="PROSITE" id="PS51722">
    <property type="entry name" value="G_TR_2"/>
    <property type="match status" value="1"/>
</dbReference>
<dbReference type="Pfam" id="PF03764">
    <property type="entry name" value="EFG_IV"/>
    <property type="match status" value="1"/>
</dbReference>
<evidence type="ECO:0000256" key="2">
    <source>
        <dbReference type="ARBA" id="ARBA00022741"/>
    </source>
</evidence>
<dbReference type="Pfam" id="PF00679">
    <property type="entry name" value="EFG_C"/>
    <property type="match status" value="1"/>
</dbReference>
<dbReference type="InterPro" id="IPR000640">
    <property type="entry name" value="EFG_V-like"/>
</dbReference>
<dbReference type="Pfam" id="PF14492">
    <property type="entry name" value="EFG_III"/>
    <property type="match status" value="1"/>
</dbReference>
<organism evidence="7 8">
    <name type="scientific">Clostridium frigoriphilum</name>
    <dbReference type="NCBI Taxonomy" id="443253"/>
    <lineage>
        <taxon>Bacteria</taxon>
        <taxon>Bacillati</taxon>
        <taxon>Bacillota</taxon>
        <taxon>Clostridia</taxon>
        <taxon>Eubacteriales</taxon>
        <taxon>Clostridiaceae</taxon>
        <taxon>Clostridium</taxon>
    </lineage>
</organism>